<dbReference type="OrthoDB" id="465167at2"/>
<dbReference type="PANTHER" id="PTHR15241">
    <property type="entry name" value="TRANSFORMER-2-RELATED"/>
    <property type="match status" value="1"/>
</dbReference>
<evidence type="ECO:0000259" key="2">
    <source>
        <dbReference type="PROSITE" id="PS50102"/>
    </source>
</evidence>
<sequence>MSVRLYVGNLPKELDRKELEALFATEVGEIGSTKVVTDRKTGKCRGFGFVTVETNEQADQVIEKLNGHLFRDNALKIEKALPRDKAKEDTKPGEANETSAEERPAASANRNRRNKNKSRRSTTSTSTSSSSDEFQPDPRWANQLEQLKQMLVAQSGNS</sequence>
<name>B8HQU0_CYAP4</name>
<feature type="compositionally biased region" description="Basic and acidic residues" evidence="1">
    <location>
        <begin position="79"/>
        <end position="104"/>
    </location>
</feature>
<feature type="region of interest" description="Disordered" evidence="1">
    <location>
        <begin position="79"/>
        <end position="142"/>
    </location>
</feature>
<dbReference type="InterPro" id="IPR000504">
    <property type="entry name" value="RRM_dom"/>
</dbReference>
<protein>
    <submittedName>
        <fullName evidence="3">RNP-1 like RNA-binding protein</fullName>
    </submittedName>
</protein>
<dbReference type="PANTHER" id="PTHR15241:SF304">
    <property type="entry name" value="RRM DOMAIN-CONTAINING PROTEIN"/>
    <property type="match status" value="1"/>
</dbReference>
<dbReference type="PROSITE" id="PS50102">
    <property type="entry name" value="RRM"/>
    <property type="match status" value="1"/>
</dbReference>
<dbReference type="eggNOG" id="COG0724">
    <property type="taxonomic scope" value="Bacteria"/>
</dbReference>
<dbReference type="Gene3D" id="3.30.70.330">
    <property type="match status" value="1"/>
</dbReference>
<dbReference type="STRING" id="395961.Cyan7425_3437"/>
<dbReference type="Pfam" id="PF00076">
    <property type="entry name" value="RRM_1"/>
    <property type="match status" value="1"/>
</dbReference>
<gene>
    <name evidence="3" type="ordered locus">Cyan7425_3437</name>
</gene>
<evidence type="ECO:0000313" key="3">
    <source>
        <dbReference type="EMBL" id="ACL45761.1"/>
    </source>
</evidence>
<dbReference type="EMBL" id="CP001344">
    <property type="protein sequence ID" value="ACL45761.1"/>
    <property type="molecule type" value="Genomic_DNA"/>
</dbReference>
<dbReference type="GO" id="GO:0003723">
    <property type="term" value="F:RNA binding"/>
    <property type="evidence" value="ECO:0007669"/>
    <property type="project" value="InterPro"/>
</dbReference>
<dbReference type="SMART" id="SM00360">
    <property type="entry name" value="RRM"/>
    <property type="match status" value="1"/>
</dbReference>
<dbReference type="InterPro" id="IPR012677">
    <property type="entry name" value="Nucleotide-bd_a/b_plait_sf"/>
</dbReference>
<organism evidence="3">
    <name type="scientific">Cyanothece sp. (strain PCC 7425 / ATCC 29141)</name>
    <dbReference type="NCBI Taxonomy" id="395961"/>
    <lineage>
        <taxon>Bacteria</taxon>
        <taxon>Bacillati</taxon>
        <taxon>Cyanobacteriota</taxon>
        <taxon>Cyanophyceae</taxon>
        <taxon>Gomontiellales</taxon>
        <taxon>Cyanothecaceae</taxon>
        <taxon>Cyanothece</taxon>
    </lineage>
</organism>
<feature type="domain" description="RRM" evidence="2">
    <location>
        <begin position="3"/>
        <end position="82"/>
    </location>
</feature>
<dbReference type="AlphaFoldDB" id="B8HQU0"/>
<dbReference type="HOGENOM" id="CLU_012062_28_2_3"/>
<dbReference type="InterPro" id="IPR035979">
    <property type="entry name" value="RBD_domain_sf"/>
</dbReference>
<dbReference type="KEGG" id="cyn:Cyan7425_3437"/>
<feature type="compositionally biased region" description="Low complexity" evidence="1">
    <location>
        <begin position="121"/>
        <end position="131"/>
    </location>
</feature>
<dbReference type="SUPFAM" id="SSF54928">
    <property type="entry name" value="RNA-binding domain, RBD"/>
    <property type="match status" value="1"/>
</dbReference>
<feature type="compositionally biased region" description="Basic residues" evidence="1">
    <location>
        <begin position="110"/>
        <end position="120"/>
    </location>
</feature>
<evidence type="ECO:0000256" key="1">
    <source>
        <dbReference type="SAM" id="MobiDB-lite"/>
    </source>
</evidence>
<reference evidence="3" key="1">
    <citation type="submission" date="2009-01" db="EMBL/GenBank/DDBJ databases">
        <title>Complete sequence of chromosome Cyanothece sp. PCC 7425.</title>
        <authorList>
            <consortium name="US DOE Joint Genome Institute"/>
            <person name="Lucas S."/>
            <person name="Copeland A."/>
            <person name="Lapidus A."/>
            <person name="Glavina del Rio T."/>
            <person name="Dalin E."/>
            <person name="Tice H."/>
            <person name="Bruce D."/>
            <person name="Goodwin L."/>
            <person name="Pitluck S."/>
            <person name="Sims D."/>
            <person name="Meineke L."/>
            <person name="Brettin T."/>
            <person name="Detter J.C."/>
            <person name="Han C."/>
            <person name="Larimer F."/>
            <person name="Land M."/>
            <person name="Hauser L."/>
            <person name="Kyrpides N."/>
            <person name="Ovchinnikova G."/>
            <person name="Liberton M."/>
            <person name="Stoeckel J."/>
            <person name="Banerjee A."/>
            <person name="Singh A."/>
            <person name="Page L."/>
            <person name="Sato H."/>
            <person name="Zhao L."/>
            <person name="Sherman L."/>
            <person name="Pakrasi H."/>
            <person name="Richardson P."/>
        </authorList>
    </citation>
    <scope>NUCLEOTIDE SEQUENCE</scope>
    <source>
        <strain evidence="3">PCC 7425</strain>
    </source>
</reference>
<proteinExistence type="predicted"/>
<accession>B8HQU0</accession>